<organism evidence="1 2">
    <name type="scientific">Leptospira fainei serovar Hurstbridge str. BUT 6</name>
    <dbReference type="NCBI Taxonomy" id="1193011"/>
    <lineage>
        <taxon>Bacteria</taxon>
        <taxon>Pseudomonadati</taxon>
        <taxon>Spirochaetota</taxon>
        <taxon>Spirochaetia</taxon>
        <taxon>Leptospirales</taxon>
        <taxon>Leptospiraceae</taxon>
        <taxon>Leptospira</taxon>
    </lineage>
</organism>
<sequence>MYFSKIAALYIIRKAILADVRAQEMLGFLPKALSKPIAKGKQMRYRAVMALVWTVGVEGDLNHGPEVICTFK</sequence>
<proteinExistence type="predicted"/>
<protein>
    <submittedName>
        <fullName evidence="1">Uncharacterized protein</fullName>
    </submittedName>
</protein>
<accession>S3VWS8</accession>
<dbReference type="STRING" id="1193011.LEP1GSC058_1170"/>
<reference evidence="1" key="1">
    <citation type="submission" date="2013-04" db="EMBL/GenBank/DDBJ databases">
        <authorList>
            <person name="Harkins D.M."/>
            <person name="Durkin A.S."/>
            <person name="Selengut J.D."/>
            <person name="Sanka R."/>
            <person name="DePew J."/>
            <person name="Purushe J."/>
            <person name="Ahmed A."/>
            <person name="van der Linden H."/>
            <person name="Goris M.G.A."/>
            <person name="Hartskeerl R.A."/>
            <person name="Vinetz J.M."/>
            <person name="Sutton G.G."/>
            <person name="Nelson W.C."/>
            <person name="Fouts D.E."/>
        </authorList>
    </citation>
    <scope>NUCLEOTIDE SEQUENCE [LARGE SCALE GENOMIC DNA]</scope>
    <source>
        <strain evidence="1">BUT 6</strain>
    </source>
</reference>
<evidence type="ECO:0000313" key="2">
    <source>
        <dbReference type="Proteomes" id="UP000014540"/>
    </source>
</evidence>
<dbReference type="EMBL" id="AKWZ02000011">
    <property type="protein sequence ID" value="EPG72572.1"/>
    <property type="molecule type" value="Genomic_DNA"/>
</dbReference>
<evidence type="ECO:0000313" key="1">
    <source>
        <dbReference type="EMBL" id="EPG72572.1"/>
    </source>
</evidence>
<keyword evidence="2" id="KW-1185">Reference proteome</keyword>
<dbReference type="AlphaFoldDB" id="S3VWS8"/>
<name>S3VWS8_9LEPT</name>
<comment type="caution">
    <text evidence="1">The sequence shown here is derived from an EMBL/GenBank/DDBJ whole genome shotgun (WGS) entry which is preliminary data.</text>
</comment>
<gene>
    <name evidence="1" type="ORF">LEP1GSC058_1170</name>
</gene>
<dbReference type="Proteomes" id="UP000014540">
    <property type="component" value="Unassembled WGS sequence"/>
</dbReference>
<dbReference type="RefSeq" id="WP_016551141.1">
    <property type="nucleotide sequence ID" value="NZ_AKWZ02000011.1"/>
</dbReference>